<dbReference type="EMBL" id="JBJKFK010004235">
    <property type="protein sequence ID" value="KAL3309150.1"/>
    <property type="molecule type" value="Genomic_DNA"/>
</dbReference>
<evidence type="ECO:0000313" key="2">
    <source>
        <dbReference type="EMBL" id="KAL3309150.1"/>
    </source>
</evidence>
<dbReference type="AlphaFoldDB" id="A0ABD2PNV7"/>
<proteinExistence type="predicted"/>
<keyword evidence="3" id="KW-1185">Reference proteome</keyword>
<evidence type="ECO:0000256" key="1">
    <source>
        <dbReference type="SAM" id="MobiDB-lite"/>
    </source>
</evidence>
<protein>
    <recommendedName>
        <fullName evidence="4">Testicular haploid expressed gene protein-like</fullName>
    </recommendedName>
</protein>
<feature type="region of interest" description="Disordered" evidence="1">
    <location>
        <begin position="169"/>
        <end position="198"/>
    </location>
</feature>
<sequence>MTSNSRISRRLFQQIYRDPVQLKIDCPNAARTHKFQFTWNLDELPQKNRLFPANKDTPSPGPWKLLSSNEIPEAYCRLPKLKAKRRSPQPSSQRATVAKRLALNTKQVNVNGEPVLRTPPAKQLAPESDATPTNSPNANWALELLCQESNRMTVQEPVKVQIIASSPVKRKPRLSEPLPKRRSSLVDSKLTGQSRQSKLQTKYSFPRLTCFSFADYFAVKRNPFASSHIKRVC</sequence>
<comment type="caution">
    <text evidence="2">The sequence shown here is derived from an EMBL/GenBank/DDBJ whole genome shotgun (WGS) entry which is preliminary data.</text>
</comment>
<reference evidence="2 3" key="1">
    <citation type="submission" date="2024-11" db="EMBL/GenBank/DDBJ databases">
        <title>Adaptive evolution of stress response genes in parasites aligns with host niche diversity.</title>
        <authorList>
            <person name="Hahn C."/>
            <person name="Resl P."/>
        </authorList>
    </citation>
    <scope>NUCLEOTIDE SEQUENCE [LARGE SCALE GENOMIC DNA]</scope>
    <source>
        <strain evidence="2">EGGRZ-B1_66</strain>
        <tissue evidence="2">Body</tissue>
    </source>
</reference>
<gene>
    <name evidence="2" type="ORF">Ciccas_012304</name>
</gene>
<dbReference type="Proteomes" id="UP001626550">
    <property type="component" value="Unassembled WGS sequence"/>
</dbReference>
<evidence type="ECO:0008006" key="4">
    <source>
        <dbReference type="Google" id="ProtNLM"/>
    </source>
</evidence>
<feature type="region of interest" description="Disordered" evidence="1">
    <location>
        <begin position="112"/>
        <end position="136"/>
    </location>
</feature>
<name>A0ABD2PNV7_9PLAT</name>
<organism evidence="2 3">
    <name type="scientific">Cichlidogyrus casuarinus</name>
    <dbReference type="NCBI Taxonomy" id="1844966"/>
    <lineage>
        <taxon>Eukaryota</taxon>
        <taxon>Metazoa</taxon>
        <taxon>Spiralia</taxon>
        <taxon>Lophotrochozoa</taxon>
        <taxon>Platyhelminthes</taxon>
        <taxon>Monogenea</taxon>
        <taxon>Monopisthocotylea</taxon>
        <taxon>Dactylogyridea</taxon>
        <taxon>Ancyrocephalidae</taxon>
        <taxon>Cichlidogyrus</taxon>
    </lineage>
</organism>
<evidence type="ECO:0000313" key="3">
    <source>
        <dbReference type="Proteomes" id="UP001626550"/>
    </source>
</evidence>
<accession>A0ABD2PNV7</accession>